<keyword evidence="3" id="KW-0540">Nuclease</keyword>
<sequence length="83" mass="9200">MAKKDRSYSEAVARLDEILRLIEDGDVDIDALSGLVAEAAELVTLCRQKITAAEMQVREITERLEREAAEAEKEGPPSDEPPF</sequence>
<dbReference type="InterPro" id="IPR003761">
    <property type="entry name" value="Exonuc_VII_S"/>
</dbReference>
<dbReference type="OrthoDB" id="9813898at2"/>
<dbReference type="GO" id="GO:0008855">
    <property type="term" value="F:exodeoxyribonuclease VII activity"/>
    <property type="evidence" value="ECO:0007669"/>
    <property type="project" value="UniProtKB-UniRule"/>
</dbReference>
<keyword evidence="2" id="KW-0963">Cytoplasm</keyword>
<evidence type="ECO:0000256" key="4">
    <source>
        <dbReference type="ARBA" id="ARBA00022801"/>
    </source>
</evidence>
<evidence type="ECO:0000256" key="5">
    <source>
        <dbReference type="ARBA" id="ARBA00022839"/>
    </source>
</evidence>
<dbReference type="GO" id="GO:0009318">
    <property type="term" value="C:exodeoxyribonuclease VII complex"/>
    <property type="evidence" value="ECO:0007669"/>
    <property type="project" value="UniProtKB-UniRule"/>
</dbReference>
<protein>
    <recommendedName>
        <fullName evidence="6">Exodeoxyribonuclease VII small subunit</fullName>
        <ecNumber evidence="6">3.1.11.6</ecNumber>
    </recommendedName>
</protein>
<dbReference type="EC" id="3.1.11.6" evidence="6"/>
<evidence type="ECO:0000256" key="3">
    <source>
        <dbReference type="ARBA" id="ARBA00022722"/>
    </source>
</evidence>
<dbReference type="RefSeq" id="WP_122030400.1">
    <property type="nucleotide sequence ID" value="NZ_LS483254.1"/>
</dbReference>
<dbReference type="GO" id="GO:0006308">
    <property type="term" value="P:DNA catabolic process"/>
    <property type="evidence" value="ECO:0007669"/>
    <property type="project" value="UniProtKB-UniRule"/>
</dbReference>
<name>A0A2X3KIE7_9BACT</name>
<organism evidence="7 8">
    <name type="scientific">Candidatus Bipolaricaulis anaerobius</name>
    <dbReference type="NCBI Taxonomy" id="2026885"/>
    <lineage>
        <taxon>Bacteria</taxon>
        <taxon>Candidatus Bipolaricaulota</taxon>
        <taxon>Candidatus Bipolaricaulia</taxon>
        <taxon>Candidatus Bipolaricaulales</taxon>
        <taxon>Candidatus Bipolaricaulaceae</taxon>
        <taxon>Candidatus Bipolaricaulis</taxon>
    </lineage>
</organism>
<comment type="similarity">
    <text evidence="1">Belongs to the XseB family.</text>
</comment>
<evidence type="ECO:0000256" key="2">
    <source>
        <dbReference type="ARBA" id="ARBA00022490"/>
    </source>
</evidence>
<dbReference type="SUPFAM" id="SSF116842">
    <property type="entry name" value="XseB-like"/>
    <property type="match status" value="1"/>
</dbReference>
<keyword evidence="5" id="KW-0269">Exonuclease</keyword>
<proteinExistence type="inferred from homology"/>
<keyword evidence="4 7" id="KW-0378">Hydrolase</keyword>
<dbReference type="EMBL" id="LS483254">
    <property type="protein sequence ID" value="SQD92132.1"/>
    <property type="molecule type" value="Genomic_DNA"/>
</dbReference>
<reference evidence="8" key="1">
    <citation type="submission" date="2018-05" db="EMBL/GenBank/DDBJ databases">
        <authorList>
            <person name="Hao L."/>
        </authorList>
    </citation>
    <scope>NUCLEOTIDE SEQUENCE [LARGE SCALE GENOMIC DNA]</scope>
</reference>
<evidence type="ECO:0000313" key="8">
    <source>
        <dbReference type="Proteomes" id="UP000249818"/>
    </source>
</evidence>
<evidence type="ECO:0000256" key="6">
    <source>
        <dbReference type="NCBIfam" id="TIGR01280"/>
    </source>
</evidence>
<evidence type="ECO:0000256" key="1">
    <source>
        <dbReference type="ARBA" id="ARBA00009998"/>
    </source>
</evidence>
<dbReference type="KEGG" id="bana:BARAN1_0107"/>
<evidence type="ECO:0000313" key="7">
    <source>
        <dbReference type="EMBL" id="SQD92132.1"/>
    </source>
</evidence>
<dbReference type="Pfam" id="PF02609">
    <property type="entry name" value="Exonuc_VII_S"/>
    <property type="match status" value="1"/>
</dbReference>
<dbReference type="Gene3D" id="1.10.287.1040">
    <property type="entry name" value="Exonuclease VII, small subunit"/>
    <property type="match status" value="1"/>
</dbReference>
<gene>
    <name evidence="7" type="primary">xseB</name>
    <name evidence="7" type="ORF">BARAN1_0107</name>
</gene>
<keyword evidence="8" id="KW-1185">Reference proteome</keyword>
<dbReference type="NCBIfam" id="TIGR01280">
    <property type="entry name" value="xseB"/>
    <property type="match status" value="1"/>
</dbReference>
<accession>A0A2X3KIE7</accession>
<dbReference type="AlphaFoldDB" id="A0A2X3KIE7"/>
<dbReference type="Proteomes" id="UP000249818">
    <property type="component" value="Chromosome BARAN1"/>
</dbReference>
<dbReference type="InterPro" id="IPR037004">
    <property type="entry name" value="Exonuc_VII_ssu_sf"/>
</dbReference>